<evidence type="ECO:0000313" key="1">
    <source>
        <dbReference type="EMBL" id="ORV62387.1"/>
    </source>
</evidence>
<keyword evidence="2" id="KW-1185">Reference proteome</keyword>
<reference evidence="1 2" key="1">
    <citation type="submission" date="2016-01" db="EMBL/GenBank/DDBJ databases">
        <title>The new phylogeny of the genus Mycobacterium.</title>
        <authorList>
            <person name="Tarcisio F."/>
            <person name="Conor M."/>
            <person name="Antonella G."/>
            <person name="Elisabetta G."/>
            <person name="Giulia F.S."/>
            <person name="Sara T."/>
            <person name="Anna F."/>
            <person name="Clotilde B."/>
            <person name="Roberto B."/>
            <person name="Veronica D.S."/>
            <person name="Fabio R."/>
            <person name="Monica P."/>
            <person name="Olivier J."/>
            <person name="Enrico T."/>
            <person name="Nicola S."/>
        </authorList>
    </citation>
    <scope>NUCLEOTIDE SEQUENCE [LARGE SCALE GENOMIC DNA]</scope>
    <source>
        <strain evidence="1 2">DSM 43505</strain>
    </source>
</reference>
<proteinExistence type="predicted"/>
<accession>A0A1X1V023</accession>
<comment type="caution">
    <text evidence="1">The sequence shown here is derived from an EMBL/GenBank/DDBJ whole genome shotgun (WGS) entry which is preliminary data.</text>
</comment>
<organism evidence="1 2">
    <name type="scientific">Mycobacterium gastri</name>
    <dbReference type="NCBI Taxonomy" id="1777"/>
    <lineage>
        <taxon>Bacteria</taxon>
        <taxon>Bacillati</taxon>
        <taxon>Actinomycetota</taxon>
        <taxon>Actinomycetes</taxon>
        <taxon>Mycobacteriales</taxon>
        <taxon>Mycobacteriaceae</taxon>
        <taxon>Mycobacterium</taxon>
    </lineage>
</organism>
<dbReference type="Proteomes" id="UP000193738">
    <property type="component" value="Unassembled WGS sequence"/>
</dbReference>
<protein>
    <submittedName>
        <fullName evidence="1">Uncharacterized protein</fullName>
    </submittedName>
</protein>
<sequence length="60" mass="6341">MRYHAWPRGSLVTELINATALAGGKSVDGKPPQIMLTVSSGSRTFATKPVHPAALTLQLP</sequence>
<name>A0A1X1V023_MYCGS</name>
<evidence type="ECO:0000313" key="2">
    <source>
        <dbReference type="Proteomes" id="UP000193738"/>
    </source>
</evidence>
<dbReference type="EMBL" id="LQOX01000136">
    <property type="protein sequence ID" value="ORV62387.1"/>
    <property type="molecule type" value="Genomic_DNA"/>
</dbReference>
<dbReference type="AlphaFoldDB" id="A0A1X1V023"/>
<gene>
    <name evidence="1" type="ORF">AWC07_16870</name>
</gene>